<feature type="transmembrane region" description="Helical" evidence="2">
    <location>
        <begin position="199"/>
        <end position="219"/>
    </location>
</feature>
<evidence type="ECO:0000313" key="5">
    <source>
        <dbReference type="Proteomes" id="UP001597042"/>
    </source>
</evidence>
<gene>
    <name evidence="4" type="ORF">ACFQZV_08565</name>
</gene>
<evidence type="ECO:0000256" key="1">
    <source>
        <dbReference type="SAM" id="MobiDB-lite"/>
    </source>
</evidence>
<protein>
    <submittedName>
        <fullName evidence="4">Glycosyl transferase</fullName>
    </submittedName>
</protein>
<dbReference type="GO" id="GO:0016740">
    <property type="term" value="F:transferase activity"/>
    <property type="evidence" value="ECO:0007669"/>
    <property type="project" value="UniProtKB-KW"/>
</dbReference>
<keyword evidence="4" id="KW-0808">Transferase</keyword>
<evidence type="ECO:0000313" key="4">
    <source>
        <dbReference type="EMBL" id="MFD0781350.1"/>
    </source>
</evidence>
<feature type="domain" description="DUF8094" evidence="3">
    <location>
        <begin position="324"/>
        <end position="622"/>
    </location>
</feature>
<keyword evidence="2" id="KW-0812">Transmembrane</keyword>
<sequence length="625" mass="66252">MRFVWAVAAFVLAAVMIGAGIAQRTVFQGPRTEVMDISVSRELPYLVIDGAVLNAMPGTQTLRAQGEGPIFAAYGRSDDVTAWLADTEYNRVALSPAGVPVTTTVQPATATAEAADEDPSDASVGPTSEAVAPDTSDEETPGRDPHGSDLWLDEFDQDDVLIAPLQLPSDMSVLVAVDGTEPAASRVAISWPINNSTPWAGPLIVAGGVLMAIGVWLYILGIRHVRRSRGPRRKGLPLPVTEPIDVSIDDPDKPLDAPDKGVISSSPPTRRSLGRGKRGFIALPVVAVSAILFTGCTAEAWPEFGASPTPTPTATVIVPEGQQTPAVTRAQAERILARVAQTAAEADEALDADLAATRLTGAVLAARETNYTLREDISDYAAPAAVLARPLEIILPQAYDEWPRSFMAVVDDTESRTSSIMVLTQEDPWAPYKLTYEASLEAATTMPDLAAQYVGAPRVAPDSSFLILPPDQLAAAYADLIDNGDDSEYAALFDPEGDQFRATIAADRKSRLDEFNETATNTGELTFAAAAGAQEPFAIATLESGAIVAVEVDEIETVKPTNEDAVIKLDNNPAVQTLTGAEQSATGFTTTYSDQLFFYVPGQGSTEKIRLLGYGSAILDAKVIK</sequence>
<name>A0ABW2ZS01_9MICO</name>
<proteinExistence type="predicted"/>
<dbReference type="Proteomes" id="UP001597042">
    <property type="component" value="Unassembled WGS sequence"/>
</dbReference>
<accession>A0ABW2ZS01</accession>
<reference evidence="5" key="1">
    <citation type="journal article" date="2019" name="Int. J. Syst. Evol. Microbiol.">
        <title>The Global Catalogue of Microorganisms (GCM) 10K type strain sequencing project: providing services to taxonomists for standard genome sequencing and annotation.</title>
        <authorList>
            <consortium name="The Broad Institute Genomics Platform"/>
            <consortium name="The Broad Institute Genome Sequencing Center for Infectious Disease"/>
            <person name="Wu L."/>
            <person name="Ma J."/>
        </authorList>
    </citation>
    <scope>NUCLEOTIDE SEQUENCE [LARGE SCALE GENOMIC DNA]</scope>
    <source>
        <strain evidence="5">CCUG 50754</strain>
    </source>
</reference>
<comment type="caution">
    <text evidence="4">The sequence shown here is derived from an EMBL/GenBank/DDBJ whole genome shotgun (WGS) entry which is preliminary data.</text>
</comment>
<organism evidence="4 5">
    <name type="scientific">Microbacterium koreense</name>
    <dbReference type="NCBI Taxonomy" id="323761"/>
    <lineage>
        <taxon>Bacteria</taxon>
        <taxon>Bacillati</taxon>
        <taxon>Actinomycetota</taxon>
        <taxon>Actinomycetes</taxon>
        <taxon>Micrococcales</taxon>
        <taxon>Microbacteriaceae</taxon>
        <taxon>Microbacterium</taxon>
    </lineage>
</organism>
<feature type="region of interest" description="Disordered" evidence="1">
    <location>
        <begin position="243"/>
        <end position="271"/>
    </location>
</feature>
<keyword evidence="5" id="KW-1185">Reference proteome</keyword>
<keyword evidence="2" id="KW-1133">Transmembrane helix</keyword>
<dbReference type="Pfam" id="PF26366">
    <property type="entry name" value="DUF8094"/>
    <property type="match status" value="1"/>
</dbReference>
<keyword evidence="2" id="KW-0472">Membrane</keyword>
<feature type="region of interest" description="Disordered" evidence="1">
    <location>
        <begin position="108"/>
        <end position="151"/>
    </location>
</feature>
<feature type="transmembrane region" description="Helical" evidence="2">
    <location>
        <begin position="280"/>
        <end position="301"/>
    </location>
</feature>
<feature type="compositionally biased region" description="Basic and acidic residues" evidence="1">
    <location>
        <begin position="250"/>
        <end position="259"/>
    </location>
</feature>
<evidence type="ECO:0000259" key="3">
    <source>
        <dbReference type="Pfam" id="PF26366"/>
    </source>
</evidence>
<dbReference type="InterPro" id="IPR058407">
    <property type="entry name" value="DUF8094"/>
</dbReference>
<evidence type="ECO:0000256" key="2">
    <source>
        <dbReference type="SAM" id="Phobius"/>
    </source>
</evidence>
<dbReference type="EMBL" id="JBHTIM010000001">
    <property type="protein sequence ID" value="MFD0781350.1"/>
    <property type="molecule type" value="Genomic_DNA"/>
</dbReference>
<dbReference type="RefSeq" id="WP_378749756.1">
    <property type="nucleotide sequence ID" value="NZ_JBHSSV010000002.1"/>
</dbReference>